<name>A0A481TSF8_HHV2</name>
<evidence type="ECO:0000256" key="10">
    <source>
        <dbReference type="ARBA" id="ARBA00022581"/>
    </source>
</evidence>
<keyword evidence="12" id="KW-1035">Host cytoplasm</keyword>
<evidence type="ECO:0000256" key="6">
    <source>
        <dbReference type="ARBA" id="ARBA00021711"/>
    </source>
</evidence>
<evidence type="ECO:0000256" key="7">
    <source>
        <dbReference type="ARBA" id="ARBA00022518"/>
    </source>
</evidence>
<evidence type="ECO:0000256" key="13">
    <source>
        <dbReference type="ARBA" id="ARBA00023280"/>
    </source>
</evidence>
<evidence type="ECO:0000256" key="12">
    <source>
        <dbReference type="ARBA" id="ARBA00023200"/>
    </source>
</evidence>
<keyword evidence="11" id="KW-1107">Inhibition of host TAP by virus</keyword>
<evidence type="ECO:0000313" key="20">
    <source>
        <dbReference type="EMBL" id="QBH83461.1"/>
    </source>
</evidence>
<evidence type="ECO:0000256" key="17">
    <source>
        <dbReference type="ARBA" id="ARBA00031504"/>
    </source>
</evidence>
<dbReference type="GO" id="GO:0030430">
    <property type="term" value="C:host cell cytoplasm"/>
    <property type="evidence" value="ECO:0007669"/>
    <property type="project" value="UniProtKB-SubCell"/>
</dbReference>
<comment type="similarity">
    <text evidence="4">Belongs to the herpesviridae US12 family.</text>
</comment>
<feature type="compositionally biased region" description="Pro residues" evidence="19">
    <location>
        <begin position="96"/>
        <end position="106"/>
    </location>
</feature>
<evidence type="ECO:0000256" key="5">
    <source>
        <dbReference type="ARBA" id="ARBA00011403"/>
    </source>
</evidence>
<evidence type="ECO:0000256" key="18">
    <source>
        <dbReference type="ARBA" id="ARBA00032521"/>
    </source>
</evidence>
<proteinExistence type="inferred from homology"/>
<evidence type="ECO:0000256" key="9">
    <source>
        <dbReference type="ARBA" id="ARBA00022562"/>
    </source>
</evidence>
<feature type="region of interest" description="Disordered" evidence="19">
    <location>
        <begin position="37"/>
        <end position="106"/>
    </location>
</feature>
<evidence type="ECO:0000256" key="4">
    <source>
        <dbReference type="ARBA" id="ARBA00007036"/>
    </source>
</evidence>
<feature type="compositionally biased region" description="Polar residues" evidence="19">
    <location>
        <begin position="62"/>
        <end position="71"/>
    </location>
</feature>
<keyword evidence="8" id="KW-1080">Inhibition of host adaptive immune response by virus</keyword>
<dbReference type="EMBL" id="MH790640">
    <property type="protein sequence ID" value="QBH83461.1"/>
    <property type="molecule type" value="Genomic_DNA"/>
</dbReference>
<comment type="subunit">
    <text evidence="5">Interacts with host TAP1 and TAP2; these interactions inhibit the loading of peptides onto MHC class I molecules.</text>
</comment>
<evidence type="ECO:0000256" key="15">
    <source>
        <dbReference type="ARBA" id="ARBA00030443"/>
    </source>
</evidence>
<evidence type="ECO:0000256" key="1">
    <source>
        <dbReference type="ARBA" id="ARBA00002761"/>
    </source>
</evidence>
<keyword evidence="13" id="KW-0899">Viral immunoevasion</keyword>
<sequence length="106" mass="11720">MSWALKTTDMFLDSSRCTHRTYGDVCAEIHKREREDREAARTAVTDPELPLLCPPDVRSDPASRNPTQQTRGVLDRTSGRIACWPLDTISSTGDSPLPPPNQRAGA</sequence>
<comment type="subcellular location">
    <subcellularLocation>
        <location evidence="3">Host cytoplasm</location>
    </subcellularLocation>
    <subcellularLocation>
        <location evidence="2">Host nucleus</location>
    </subcellularLocation>
</comment>
<organism evidence="20">
    <name type="scientific">Human herpesvirus 2</name>
    <name type="common">HHV-2</name>
    <name type="synonym">Human herpes simplex virus 2</name>
    <dbReference type="NCBI Taxonomy" id="10310"/>
    <lineage>
        <taxon>Viruses</taxon>
        <taxon>Duplodnaviria</taxon>
        <taxon>Heunggongvirae</taxon>
        <taxon>Peploviricota</taxon>
        <taxon>Herviviricetes</taxon>
        <taxon>Herpesvirales</taxon>
        <taxon>Orthoherpesviridae</taxon>
        <taxon>Alphaherpesvirinae</taxon>
        <taxon>Simplexvirus</taxon>
        <taxon>Simplexvirus humanalpha2</taxon>
    </lineage>
</organism>
<keyword evidence="10" id="KW-0945">Host-virus interaction</keyword>
<accession>A0A481TSF8</accession>
<keyword evidence="9" id="KW-1048">Host nucleus</keyword>
<dbReference type="InterPro" id="IPR008026">
    <property type="entry name" value="Herpes_ICP47"/>
</dbReference>
<evidence type="ECO:0000256" key="2">
    <source>
        <dbReference type="ARBA" id="ARBA00004147"/>
    </source>
</evidence>
<evidence type="ECO:0000256" key="14">
    <source>
        <dbReference type="ARBA" id="ARBA00030047"/>
    </source>
</evidence>
<keyword evidence="7" id="KW-0244">Early protein</keyword>
<dbReference type="GO" id="GO:0039588">
    <property type="term" value="P:symbiont-mediated suppression of host antigen processing and presentation"/>
    <property type="evidence" value="ECO:0007669"/>
    <property type="project" value="UniProtKB-KW"/>
</dbReference>
<evidence type="ECO:0000256" key="8">
    <source>
        <dbReference type="ARBA" id="ARBA00022560"/>
    </source>
</evidence>
<comment type="function">
    <text evidence="1">Plays a role in the inhibition of host immune response. Binds specifically to transporters associated with antigen processing (TAP), thereby blocking peptide-binding and translocation by TAP as well as subsequent loading of peptides onto MHC class I molecules. Empty MHC I molecules are retained in the endoplasmic reticulum and ultimately directed to proteasomal degradation. In consequence, infected cells are masked for immune recognition by cytotoxic T-lymphocytes.</text>
</comment>
<organismHost>
    <name type="scientific">Homo sapiens</name>
    <name type="common">Human</name>
    <dbReference type="NCBI Taxonomy" id="9606"/>
</organismHost>
<dbReference type="Pfam" id="PF05363">
    <property type="entry name" value="Herpes_US12"/>
    <property type="match status" value="1"/>
</dbReference>
<evidence type="ECO:0000256" key="19">
    <source>
        <dbReference type="SAM" id="MobiDB-lite"/>
    </source>
</evidence>
<evidence type="ECO:0000256" key="16">
    <source>
        <dbReference type="ARBA" id="ARBA00031342"/>
    </source>
</evidence>
<dbReference type="GO" id="GO:0042025">
    <property type="term" value="C:host cell nucleus"/>
    <property type="evidence" value="ECO:0007669"/>
    <property type="project" value="UniProtKB-SubCell"/>
</dbReference>
<evidence type="ECO:0000256" key="3">
    <source>
        <dbReference type="ARBA" id="ARBA00004192"/>
    </source>
</evidence>
<evidence type="ECO:0000256" key="11">
    <source>
        <dbReference type="ARBA" id="ARBA00022718"/>
    </source>
</evidence>
<protein>
    <recommendedName>
        <fullName evidence="6">ICP47 protein</fullName>
    </recommendedName>
    <alternativeName>
        <fullName evidence="17">Immediate-early protein IE12</fullName>
    </alternativeName>
    <alternativeName>
        <fullName evidence="15">Immediate-early-5</fullName>
    </alternativeName>
    <alternativeName>
        <fullName evidence="16">Infected cell protein 47</fullName>
    </alternativeName>
    <alternativeName>
        <fullName evidence="18">US12 protein</fullName>
    </alternativeName>
    <alternativeName>
        <fullName evidence="14">Vmw12</fullName>
    </alternativeName>
</protein>
<reference evidence="20" key="1">
    <citation type="submission" date="2018-08" db="EMBL/GenBank/DDBJ databases">
        <title>HSV2 whole genome sequences from clinical isolates.</title>
        <authorList>
            <person name="Roychoudhury P."/>
            <person name="Greninger A.L."/>
            <person name="Jerome K.R."/>
            <person name="Johnston C."/>
            <person name="Wald A."/>
            <person name="Xie H."/>
        </authorList>
    </citation>
    <scope>NUCLEOTIDE SEQUENCE</scope>
    <source>
        <strain evidence="20">2006-14474CAM</strain>
    </source>
</reference>